<dbReference type="InterPro" id="IPR043130">
    <property type="entry name" value="CDP-OH_PTrfase_TM_dom"/>
</dbReference>
<dbReference type="AlphaFoldDB" id="A0A9X1D8K7"/>
<keyword evidence="3" id="KW-1185">Reference proteome</keyword>
<keyword evidence="1" id="KW-1133">Transmembrane helix</keyword>
<organism evidence="2 3">
    <name type="scientific">Sphingobium nicotianae</name>
    <dbReference type="NCBI Taxonomy" id="2782607"/>
    <lineage>
        <taxon>Bacteria</taxon>
        <taxon>Pseudomonadati</taxon>
        <taxon>Pseudomonadota</taxon>
        <taxon>Alphaproteobacteria</taxon>
        <taxon>Sphingomonadales</taxon>
        <taxon>Sphingomonadaceae</taxon>
        <taxon>Sphingobium</taxon>
    </lineage>
</organism>
<keyword evidence="1" id="KW-0472">Membrane</keyword>
<name>A0A9X1D8K7_9SPHN</name>
<evidence type="ECO:0000256" key="1">
    <source>
        <dbReference type="SAM" id="Phobius"/>
    </source>
</evidence>
<reference evidence="2" key="1">
    <citation type="submission" date="2021-05" db="EMBL/GenBank/DDBJ databases">
        <title>Genome of Sphingobium sp. strain.</title>
        <authorList>
            <person name="Fan R."/>
        </authorList>
    </citation>
    <scope>NUCLEOTIDE SEQUENCE</scope>
    <source>
        <strain evidence="2">H33</strain>
    </source>
</reference>
<feature type="transmembrane region" description="Helical" evidence="1">
    <location>
        <begin position="167"/>
        <end position="184"/>
    </location>
</feature>
<dbReference type="RefSeq" id="WP_214621447.1">
    <property type="nucleotide sequence ID" value="NZ_JAHGAW010000001.1"/>
</dbReference>
<protein>
    <submittedName>
        <fullName evidence="2">CDP-alcohol phosphatidyltransferase family protein</fullName>
    </submittedName>
</protein>
<dbReference type="InterPro" id="IPR000462">
    <property type="entry name" value="CDP-OH_P_trans"/>
</dbReference>
<dbReference type="EMBL" id="JAHGAW010000001">
    <property type="protein sequence ID" value="MBT2185719.1"/>
    <property type="molecule type" value="Genomic_DNA"/>
</dbReference>
<sequence length="229" mass="24778">MLKPPFPAAAPIQRVQKNLLAVPERRLLNWLCSVLPGWVTPDLLTAAGVLGAIMTFVGYAASGFSVAWLWLAIVGYVVQWFGDSLDGSLARFRRIERPSYGYFIDHSCDGLVTLLILGGMGCSPFVRIDVAMLTVTGYLLLSIHSYLAARVMGEFKLSYGIGGPTELRFVLIGLTLAMMASGTRHEPIPGISGYDMFVGGVGALFVLIFIVQTLVTGRRLLEAEPGNPL</sequence>
<dbReference type="GO" id="GO:0008654">
    <property type="term" value="P:phospholipid biosynthetic process"/>
    <property type="evidence" value="ECO:0007669"/>
    <property type="project" value="InterPro"/>
</dbReference>
<feature type="transmembrane region" description="Helical" evidence="1">
    <location>
        <begin position="56"/>
        <end position="78"/>
    </location>
</feature>
<dbReference type="Proteomes" id="UP001138757">
    <property type="component" value="Unassembled WGS sequence"/>
</dbReference>
<comment type="caution">
    <text evidence="2">The sequence shown here is derived from an EMBL/GenBank/DDBJ whole genome shotgun (WGS) entry which is preliminary data.</text>
</comment>
<dbReference type="Pfam" id="PF01066">
    <property type="entry name" value="CDP-OH_P_transf"/>
    <property type="match status" value="1"/>
</dbReference>
<dbReference type="Gene3D" id="1.20.120.1760">
    <property type="match status" value="1"/>
</dbReference>
<evidence type="ECO:0000313" key="2">
    <source>
        <dbReference type="EMBL" id="MBT2185719.1"/>
    </source>
</evidence>
<gene>
    <name evidence="2" type="ORF">KK488_02035</name>
</gene>
<feature type="transmembrane region" description="Helical" evidence="1">
    <location>
        <begin position="99"/>
        <end position="119"/>
    </location>
</feature>
<proteinExistence type="predicted"/>
<feature type="transmembrane region" description="Helical" evidence="1">
    <location>
        <begin position="196"/>
        <end position="215"/>
    </location>
</feature>
<feature type="transmembrane region" description="Helical" evidence="1">
    <location>
        <begin position="125"/>
        <end position="147"/>
    </location>
</feature>
<evidence type="ECO:0000313" key="3">
    <source>
        <dbReference type="Proteomes" id="UP001138757"/>
    </source>
</evidence>
<keyword evidence="1" id="KW-0812">Transmembrane</keyword>
<dbReference type="GO" id="GO:0016780">
    <property type="term" value="F:phosphotransferase activity, for other substituted phosphate groups"/>
    <property type="evidence" value="ECO:0007669"/>
    <property type="project" value="InterPro"/>
</dbReference>
<accession>A0A9X1D8K7</accession>
<dbReference type="GO" id="GO:0016020">
    <property type="term" value="C:membrane"/>
    <property type="evidence" value="ECO:0007669"/>
    <property type="project" value="InterPro"/>
</dbReference>